<name>A0A198AQX0_9BACL</name>
<dbReference type="STRING" id="1850517.A8708_06035"/>
<sequence>MNPLILADTFMMPLLVSFFGKKTPAELRLKSFGTNKNLYVSHDKSAICLDKRSRPLKDGVVVYFANLICR</sequence>
<dbReference type="AlphaFoldDB" id="A0A198AQX0"/>
<evidence type="ECO:0000313" key="2">
    <source>
        <dbReference type="Proteomes" id="UP000078454"/>
    </source>
</evidence>
<evidence type="ECO:0000313" key="1">
    <source>
        <dbReference type="EMBL" id="OAS23672.1"/>
    </source>
</evidence>
<dbReference type="EMBL" id="LYPB01000037">
    <property type="protein sequence ID" value="OAS23672.1"/>
    <property type="molecule type" value="Genomic_DNA"/>
</dbReference>
<protein>
    <submittedName>
        <fullName evidence="1">Uncharacterized protein</fullName>
    </submittedName>
</protein>
<keyword evidence="2" id="KW-1185">Reference proteome</keyword>
<proteinExistence type="predicted"/>
<gene>
    <name evidence="1" type="ORF">A8708_06035</name>
</gene>
<dbReference type="Proteomes" id="UP000078454">
    <property type="component" value="Unassembled WGS sequence"/>
</dbReference>
<comment type="caution">
    <text evidence="1">The sequence shown here is derived from an EMBL/GenBank/DDBJ whole genome shotgun (WGS) entry which is preliminary data.</text>
</comment>
<organism evidence="1 2">
    <name type="scientific">Paenibacillus oryzisoli</name>
    <dbReference type="NCBI Taxonomy" id="1850517"/>
    <lineage>
        <taxon>Bacteria</taxon>
        <taxon>Bacillati</taxon>
        <taxon>Bacillota</taxon>
        <taxon>Bacilli</taxon>
        <taxon>Bacillales</taxon>
        <taxon>Paenibacillaceae</taxon>
        <taxon>Paenibacillus</taxon>
    </lineage>
</organism>
<accession>A0A198AQX0</accession>
<reference evidence="1 2" key="1">
    <citation type="submission" date="2016-05" db="EMBL/GenBank/DDBJ databases">
        <title>Paenibacillus sp. 1ZS3-15 nov., isolated from the rhizosphere soil.</title>
        <authorList>
            <person name="Zhang X.X."/>
            <person name="Zhang J."/>
        </authorList>
    </citation>
    <scope>NUCLEOTIDE SEQUENCE [LARGE SCALE GENOMIC DNA]</scope>
    <source>
        <strain evidence="1 2">1ZS3-15</strain>
    </source>
</reference>